<comment type="caution">
    <text evidence="8">The sequence shown here is derived from an EMBL/GenBank/DDBJ whole genome shotgun (WGS) entry which is preliminary data.</text>
</comment>
<dbReference type="AlphaFoldDB" id="A0A3R7ERT1"/>
<dbReference type="InterPro" id="IPR006214">
    <property type="entry name" value="Bax_inhibitor_1-related"/>
</dbReference>
<evidence type="ECO:0008006" key="11">
    <source>
        <dbReference type="Google" id="ProtNLM"/>
    </source>
</evidence>
<evidence type="ECO:0000256" key="3">
    <source>
        <dbReference type="ARBA" id="ARBA00022692"/>
    </source>
</evidence>
<feature type="transmembrane region" description="Helical" evidence="6">
    <location>
        <begin position="127"/>
        <end position="151"/>
    </location>
</feature>
<evidence type="ECO:0000313" key="8">
    <source>
        <dbReference type="EMBL" id="RHZ12071.1"/>
    </source>
</evidence>
<dbReference type="Pfam" id="PF01027">
    <property type="entry name" value="Bax1-I"/>
    <property type="match status" value="1"/>
</dbReference>
<evidence type="ECO:0000313" key="10">
    <source>
        <dbReference type="Proteomes" id="UP000285712"/>
    </source>
</evidence>
<dbReference type="GO" id="GO:0016020">
    <property type="term" value="C:membrane"/>
    <property type="evidence" value="ECO:0007669"/>
    <property type="project" value="UniProtKB-SubCell"/>
</dbReference>
<evidence type="ECO:0000256" key="2">
    <source>
        <dbReference type="ARBA" id="ARBA00010350"/>
    </source>
</evidence>
<proteinExistence type="inferred from homology"/>
<dbReference type="Proteomes" id="UP000285712">
    <property type="component" value="Unassembled WGS sequence"/>
</dbReference>
<evidence type="ECO:0000256" key="5">
    <source>
        <dbReference type="ARBA" id="ARBA00023136"/>
    </source>
</evidence>
<accession>A0A3R7ERT1</accession>
<evidence type="ECO:0000256" key="4">
    <source>
        <dbReference type="ARBA" id="ARBA00022989"/>
    </source>
</evidence>
<comment type="subcellular location">
    <subcellularLocation>
        <location evidence="1">Membrane</location>
        <topology evidence="1">Multi-pass membrane protein</topology>
    </subcellularLocation>
</comment>
<dbReference type="EMBL" id="QUTH01004817">
    <property type="protein sequence ID" value="RHZ12071.1"/>
    <property type="molecule type" value="Genomic_DNA"/>
</dbReference>
<keyword evidence="3 6" id="KW-0812">Transmembrane</keyword>
<name>A0A3R7ERT1_APHAT</name>
<protein>
    <recommendedName>
        <fullName evidence="11">Bax inhibitor 1</fullName>
    </recommendedName>
</protein>
<feature type="transmembrane region" description="Helical" evidence="6">
    <location>
        <begin position="52"/>
        <end position="74"/>
    </location>
</feature>
<feature type="transmembrane region" description="Helical" evidence="6">
    <location>
        <begin position="220"/>
        <end position="240"/>
    </location>
</feature>
<dbReference type="Proteomes" id="UP000285430">
    <property type="component" value="Unassembled WGS sequence"/>
</dbReference>
<evidence type="ECO:0000313" key="7">
    <source>
        <dbReference type="EMBL" id="RHY89462.1"/>
    </source>
</evidence>
<sequence length="253" mass="27743">MAKRFFGRGGVGFTTLLKTGDISTPVQKHLVNVYSTLATTILVASIDVVADVWYGLACAISRLGVIGLLLYLCSIHRNDTPKCISVLYAIAFATDVNIGPLVSVVHCINPIWSPWPCKSPYMNDLNVLLHLVLSSFGTPVVFGCFTCSALLEKRRSYFFLSSAMSSAILCLSLVQLVSIVAPSSAMYKMELYVVLLIFSGCVLLDTEKIIEKASLGDRDFVMHSLCLFLDFVAFFVRLLIKNPGKKGGSRKLR</sequence>
<evidence type="ECO:0000256" key="1">
    <source>
        <dbReference type="ARBA" id="ARBA00004141"/>
    </source>
</evidence>
<feature type="transmembrane region" description="Helical" evidence="6">
    <location>
        <begin position="86"/>
        <end position="112"/>
    </location>
</feature>
<evidence type="ECO:0000256" key="6">
    <source>
        <dbReference type="RuleBase" id="RU004379"/>
    </source>
</evidence>
<reference evidence="9 10" key="1">
    <citation type="submission" date="2018-08" db="EMBL/GenBank/DDBJ databases">
        <title>Aphanomyces genome sequencing and annotation.</title>
        <authorList>
            <person name="Minardi D."/>
            <person name="Oidtmann B."/>
            <person name="Van Der Giezen M."/>
            <person name="Studholme D.J."/>
        </authorList>
    </citation>
    <scope>NUCLEOTIDE SEQUENCE [LARGE SCALE GENOMIC DNA]</scope>
    <source>
        <strain evidence="8 9">Da</strain>
        <strain evidence="7 10">Sv</strain>
    </source>
</reference>
<keyword evidence="5 6" id="KW-0472">Membrane</keyword>
<gene>
    <name evidence="7" type="ORF">DYB35_009218</name>
    <name evidence="8" type="ORF">DYB37_009642</name>
</gene>
<keyword evidence="4 6" id="KW-1133">Transmembrane helix</keyword>
<comment type="similarity">
    <text evidence="2 6">Belongs to the BI1 family.</text>
</comment>
<dbReference type="PANTHER" id="PTHR23291:SF32">
    <property type="entry name" value="BAX INHIBITOR 1"/>
    <property type="match status" value="1"/>
</dbReference>
<dbReference type="PANTHER" id="PTHR23291">
    <property type="entry name" value="BAX INHIBITOR-RELATED"/>
    <property type="match status" value="1"/>
</dbReference>
<feature type="transmembrane region" description="Helical" evidence="6">
    <location>
        <begin position="158"/>
        <end position="181"/>
    </location>
</feature>
<dbReference type="EMBL" id="QUTG01003998">
    <property type="protein sequence ID" value="RHY89462.1"/>
    <property type="molecule type" value="Genomic_DNA"/>
</dbReference>
<organism evidence="8 9">
    <name type="scientific">Aphanomyces astaci</name>
    <name type="common">Crayfish plague agent</name>
    <dbReference type="NCBI Taxonomy" id="112090"/>
    <lineage>
        <taxon>Eukaryota</taxon>
        <taxon>Sar</taxon>
        <taxon>Stramenopiles</taxon>
        <taxon>Oomycota</taxon>
        <taxon>Saprolegniomycetes</taxon>
        <taxon>Saprolegniales</taxon>
        <taxon>Verrucalvaceae</taxon>
        <taxon>Aphanomyces</taxon>
    </lineage>
</organism>
<evidence type="ECO:0000313" key="9">
    <source>
        <dbReference type="Proteomes" id="UP000285430"/>
    </source>
</evidence>